<organism evidence="2 3">
    <name type="scientific">Actinoplanes aureus</name>
    <dbReference type="NCBI Taxonomy" id="2792083"/>
    <lineage>
        <taxon>Bacteria</taxon>
        <taxon>Bacillati</taxon>
        <taxon>Actinomycetota</taxon>
        <taxon>Actinomycetes</taxon>
        <taxon>Micromonosporales</taxon>
        <taxon>Micromonosporaceae</taxon>
        <taxon>Actinoplanes</taxon>
    </lineage>
</organism>
<gene>
    <name evidence="2" type="ORF">I4J89_11890</name>
</gene>
<dbReference type="AlphaFoldDB" id="A0A931CC36"/>
<name>A0A931CC36_9ACTN</name>
<dbReference type="Proteomes" id="UP000598146">
    <property type="component" value="Unassembled WGS sequence"/>
</dbReference>
<accession>A0A931CC36</accession>
<dbReference type="EMBL" id="JADQTO010000005">
    <property type="protein sequence ID" value="MBG0562165.1"/>
    <property type="molecule type" value="Genomic_DNA"/>
</dbReference>
<keyword evidence="3" id="KW-1185">Reference proteome</keyword>
<evidence type="ECO:0000259" key="1">
    <source>
        <dbReference type="Pfam" id="PF19809"/>
    </source>
</evidence>
<dbReference type="InterPro" id="IPR046259">
    <property type="entry name" value="DUF6292"/>
</dbReference>
<dbReference type="Pfam" id="PF19809">
    <property type="entry name" value="DUF6292"/>
    <property type="match status" value="1"/>
</dbReference>
<evidence type="ECO:0000313" key="3">
    <source>
        <dbReference type="Proteomes" id="UP000598146"/>
    </source>
</evidence>
<sequence>MAGHAAYIRAVAEALEAAGVPVADWRADSRVPRDGWIPFDLIRQVRLHGRPVWDHDQAGLGWDEDNGWYLLTVDDPYGRGVRTTTKLAVARLAAPTSVVRAVARHGGIAGPAGPQAHPDLDFPDHRAGRPDAGFEAALLRYAQVAQSPVDASGNAAEGRS</sequence>
<proteinExistence type="predicted"/>
<reference evidence="2" key="1">
    <citation type="submission" date="2020-11" db="EMBL/GenBank/DDBJ databases">
        <title>Isolation and identification of active actinomycetes.</title>
        <authorList>
            <person name="Sun X."/>
        </authorList>
    </citation>
    <scope>NUCLEOTIDE SEQUENCE</scope>
    <source>
        <strain evidence="2">NEAU-A11</strain>
    </source>
</reference>
<comment type="caution">
    <text evidence="2">The sequence shown here is derived from an EMBL/GenBank/DDBJ whole genome shotgun (WGS) entry which is preliminary data.</text>
</comment>
<dbReference type="RefSeq" id="WP_196413973.1">
    <property type="nucleotide sequence ID" value="NZ_JADQTO010000005.1"/>
</dbReference>
<evidence type="ECO:0000313" key="2">
    <source>
        <dbReference type="EMBL" id="MBG0562165.1"/>
    </source>
</evidence>
<protein>
    <recommendedName>
        <fullName evidence="1">DUF6292 domain-containing protein</fullName>
    </recommendedName>
</protein>
<feature type="domain" description="DUF6292" evidence="1">
    <location>
        <begin position="7"/>
        <end position="103"/>
    </location>
</feature>